<protein>
    <submittedName>
        <fullName evidence="2">TIR domain-containing protein</fullName>
    </submittedName>
</protein>
<name>A0A3E1Q8E9_9FLAO</name>
<sequence>MKELLKQLYSGEGRLSLLLLQAKEFAEQFDDEDLIRFIDKELNGYDAGELPEYRIIKAEIIGTIKNAYGQIVKKDVTINFSVLSKHVGIDLSDTHIPDGIGFIEDGLVELTGQLVQRSIPPGAVEMLNKTFKHNNPQFHLSSASHSFGKAALQFILTKVRQDLITKMQKLNKENEINMDEVADDIKSDVINVFVTYAWEDNEHNDKVISFVNFLRESGYNATMDRKESQEDTATDFNQMMITGISNSDKVIVVLSEKYKEKADNFIGGVGTEFRIIFEQLKTYTNKFVFVSFGKNPNEVIVPTAIGGRDILNLKKDQDETKFNQLFAKLNSENTIVFSEVNETRVEVKVQEIKPFKL</sequence>
<reference evidence="2 3" key="1">
    <citation type="journal article" date="2007" name="Int. J. Syst. Evol. Microbiol.">
        <title>Marixanthomonas ophiurae gen. nov., sp. nov., a marine bacterium of the family Flavobacteriaceae isolated from a deep-sea brittle star.</title>
        <authorList>
            <person name="Romanenko L.A."/>
            <person name="Uchino M."/>
            <person name="Frolova G.M."/>
            <person name="Mikhailov V.V."/>
        </authorList>
    </citation>
    <scope>NUCLEOTIDE SEQUENCE [LARGE SCALE GENOMIC DNA]</scope>
    <source>
        <strain evidence="2 3">KMM 3046</strain>
    </source>
</reference>
<dbReference type="InterPro" id="IPR041304">
    <property type="entry name" value="AbiTii"/>
</dbReference>
<dbReference type="InterPro" id="IPR013568">
    <property type="entry name" value="SEFIR_dom"/>
</dbReference>
<dbReference type="PROSITE" id="PS51534">
    <property type="entry name" value="SEFIR"/>
    <property type="match status" value="1"/>
</dbReference>
<feature type="domain" description="SEFIR" evidence="1">
    <location>
        <begin position="189"/>
        <end position="322"/>
    </location>
</feature>
<organism evidence="2 3">
    <name type="scientific">Marixanthomonas ophiurae</name>
    <dbReference type="NCBI Taxonomy" id="387659"/>
    <lineage>
        <taxon>Bacteria</taxon>
        <taxon>Pseudomonadati</taxon>
        <taxon>Bacteroidota</taxon>
        <taxon>Flavobacteriia</taxon>
        <taxon>Flavobacteriales</taxon>
        <taxon>Flavobacteriaceae</taxon>
        <taxon>Marixanthomonas</taxon>
    </lineage>
</organism>
<dbReference type="Pfam" id="PF08357">
    <property type="entry name" value="SEFIR"/>
    <property type="match status" value="1"/>
</dbReference>
<accession>A0A3E1Q8E9</accession>
<dbReference type="RefSeq" id="WP_117160353.1">
    <property type="nucleotide sequence ID" value="NZ_QVID01000002.1"/>
</dbReference>
<dbReference type="Gene3D" id="3.40.50.10140">
    <property type="entry name" value="Toll/interleukin-1 receptor homology (TIR) domain"/>
    <property type="match status" value="1"/>
</dbReference>
<keyword evidence="3" id="KW-1185">Reference proteome</keyword>
<dbReference type="AlphaFoldDB" id="A0A3E1Q8E9"/>
<dbReference type="Proteomes" id="UP000261082">
    <property type="component" value="Unassembled WGS sequence"/>
</dbReference>
<evidence type="ECO:0000313" key="2">
    <source>
        <dbReference type="EMBL" id="RFN58406.1"/>
    </source>
</evidence>
<comment type="caution">
    <text evidence="2">The sequence shown here is derived from an EMBL/GenBank/DDBJ whole genome shotgun (WGS) entry which is preliminary data.</text>
</comment>
<dbReference type="OrthoDB" id="5149141at2"/>
<dbReference type="Pfam" id="PF18864">
    <property type="entry name" value="AbiTii"/>
    <property type="match status" value="1"/>
</dbReference>
<dbReference type="InterPro" id="IPR035897">
    <property type="entry name" value="Toll_tir_struct_dom_sf"/>
</dbReference>
<evidence type="ECO:0000313" key="3">
    <source>
        <dbReference type="Proteomes" id="UP000261082"/>
    </source>
</evidence>
<gene>
    <name evidence="2" type="ORF">DZ858_14395</name>
</gene>
<evidence type="ECO:0000259" key="1">
    <source>
        <dbReference type="PROSITE" id="PS51534"/>
    </source>
</evidence>
<proteinExistence type="predicted"/>
<dbReference type="SUPFAM" id="SSF52200">
    <property type="entry name" value="Toll/Interleukin receptor TIR domain"/>
    <property type="match status" value="1"/>
</dbReference>
<dbReference type="EMBL" id="QVID01000002">
    <property type="protein sequence ID" value="RFN58406.1"/>
    <property type="molecule type" value="Genomic_DNA"/>
</dbReference>